<dbReference type="WBParaSite" id="sdigi.contig280.g7008.t1">
    <property type="protein sequence ID" value="sdigi.contig280.g7008.t1"/>
    <property type="gene ID" value="sdigi.contig280.g7008"/>
</dbReference>
<evidence type="ECO:0000313" key="2">
    <source>
        <dbReference type="WBParaSite" id="sdigi.contig280.g7008.t1"/>
    </source>
</evidence>
<protein>
    <submittedName>
        <fullName evidence="2">Uncharacterized protein</fullName>
    </submittedName>
</protein>
<dbReference type="AlphaFoldDB" id="A0A915PNS8"/>
<accession>A0A915PNS8</accession>
<sequence length="73" mass="8278">MIKLNLQKYDETIIGDDLIGSVYLGKLATDKSEQEQWKNTVEHIGKEFKSVHHLKARLEAPNVHVTEATSDSE</sequence>
<name>A0A915PNS8_9BILA</name>
<keyword evidence="1" id="KW-1185">Reference proteome</keyword>
<organism evidence="1 2">
    <name type="scientific">Setaria digitata</name>
    <dbReference type="NCBI Taxonomy" id="48799"/>
    <lineage>
        <taxon>Eukaryota</taxon>
        <taxon>Metazoa</taxon>
        <taxon>Ecdysozoa</taxon>
        <taxon>Nematoda</taxon>
        <taxon>Chromadorea</taxon>
        <taxon>Rhabditida</taxon>
        <taxon>Spirurina</taxon>
        <taxon>Spiruromorpha</taxon>
        <taxon>Filarioidea</taxon>
        <taxon>Setariidae</taxon>
        <taxon>Setaria</taxon>
    </lineage>
</organism>
<dbReference type="Proteomes" id="UP000887581">
    <property type="component" value="Unplaced"/>
</dbReference>
<proteinExistence type="predicted"/>
<evidence type="ECO:0000313" key="1">
    <source>
        <dbReference type="Proteomes" id="UP000887581"/>
    </source>
</evidence>
<reference evidence="2" key="1">
    <citation type="submission" date="2022-11" db="UniProtKB">
        <authorList>
            <consortium name="WormBaseParasite"/>
        </authorList>
    </citation>
    <scope>IDENTIFICATION</scope>
</reference>